<name>U6MCN5_EIMMA</name>
<protein>
    <submittedName>
        <fullName evidence="5">Uncharacterized protein</fullName>
    </submittedName>
</protein>
<dbReference type="InterPro" id="IPR036322">
    <property type="entry name" value="WD40_repeat_dom_sf"/>
</dbReference>
<dbReference type="InterPro" id="IPR019775">
    <property type="entry name" value="WD40_repeat_CS"/>
</dbReference>
<reference evidence="5" key="2">
    <citation type="submission" date="2013-10" db="EMBL/GenBank/DDBJ databases">
        <authorList>
            <person name="Aslett M."/>
        </authorList>
    </citation>
    <scope>NUCLEOTIDE SEQUENCE [LARGE SCALE GENOMIC DNA]</scope>
    <source>
        <strain evidence="5">Weybridge</strain>
    </source>
</reference>
<evidence type="ECO:0000313" key="6">
    <source>
        <dbReference type="Proteomes" id="UP000030763"/>
    </source>
</evidence>
<keyword evidence="6" id="KW-1185">Reference proteome</keyword>
<reference evidence="5" key="1">
    <citation type="submission" date="2013-10" db="EMBL/GenBank/DDBJ databases">
        <title>Genomic analysis of the causative agents of coccidiosis in chickens.</title>
        <authorList>
            <person name="Reid A.J."/>
            <person name="Blake D."/>
            <person name="Billington K."/>
            <person name="Browne H."/>
            <person name="Dunn M."/>
            <person name="Hung S."/>
            <person name="Kawahara F."/>
            <person name="Miranda-Saavedra D."/>
            <person name="Mourier T."/>
            <person name="Nagra H."/>
            <person name="Otto T.D."/>
            <person name="Rawlings N."/>
            <person name="Sanchez A."/>
            <person name="Sanders M."/>
            <person name="Subramaniam C."/>
            <person name="Tay Y."/>
            <person name="Dear P."/>
            <person name="Doerig C."/>
            <person name="Gruber A."/>
            <person name="Parkinson J."/>
            <person name="Shirley M."/>
            <person name="Wan K.L."/>
            <person name="Berriman M."/>
            <person name="Tomley F."/>
            <person name="Pain A."/>
        </authorList>
    </citation>
    <scope>NUCLEOTIDE SEQUENCE [LARGE SCALE GENOMIC DNA]</scope>
    <source>
        <strain evidence="5">Weybridge</strain>
    </source>
</reference>
<dbReference type="InterPro" id="IPR001680">
    <property type="entry name" value="WD40_rpt"/>
</dbReference>
<keyword evidence="2" id="KW-0677">Repeat</keyword>
<dbReference type="InterPro" id="IPR039328">
    <property type="entry name" value="WDR89"/>
</dbReference>
<dbReference type="InterPro" id="IPR015943">
    <property type="entry name" value="WD40/YVTN_repeat-like_dom_sf"/>
</dbReference>
<proteinExistence type="predicted"/>
<dbReference type="PANTHER" id="PTHR22889">
    <property type="entry name" value="WD REPEAT-CONTAINING PROTEIN 89"/>
    <property type="match status" value="1"/>
</dbReference>
<gene>
    <name evidence="5" type="ORF">EMWEY_00045070</name>
</gene>
<dbReference type="PROSITE" id="PS00678">
    <property type="entry name" value="WD_REPEATS_1"/>
    <property type="match status" value="1"/>
</dbReference>
<organism evidence="5 6">
    <name type="scientific">Eimeria maxima</name>
    <name type="common">Coccidian parasite</name>
    <dbReference type="NCBI Taxonomy" id="5804"/>
    <lineage>
        <taxon>Eukaryota</taxon>
        <taxon>Sar</taxon>
        <taxon>Alveolata</taxon>
        <taxon>Apicomplexa</taxon>
        <taxon>Conoidasida</taxon>
        <taxon>Coccidia</taxon>
        <taxon>Eucoccidiorida</taxon>
        <taxon>Eimeriorina</taxon>
        <taxon>Eimeriidae</taxon>
        <taxon>Eimeria</taxon>
    </lineage>
</organism>
<evidence type="ECO:0000256" key="2">
    <source>
        <dbReference type="ARBA" id="ARBA00022737"/>
    </source>
</evidence>
<feature type="repeat" description="WD" evidence="3">
    <location>
        <begin position="95"/>
        <end position="130"/>
    </location>
</feature>
<evidence type="ECO:0000313" key="5">
    <source>
        <dbReference type="EMBL" id="CDJ61781.1"/>
    </source>
</evidence>
<evidence type="ECO:0000256" key="4">
    <source>
        <dbReference type="SAM" id="MobiDB-lite"/>
    </source>
</evidence>
<evidence type="ECO:0000256" key="1">
    <source>
        <dbReference type="ARBA" id="ARBA00022574"/>
    </source>
</evidence>
<dbReference type="AlphaFoldDB" id="U6MCN5"/>
<dbReference type="EMBL" id="HG722226">
    <property type="protein sequence ID" value="CDJ61781.1"/>
    <property type="molecule type" value="Genomic_DNA"/>
</dbReference>
<dbReference type="RefSeq" id="XP_013338431.1">
    <property type="nucleotide sequence ID" value="XM_013482977.1"/>
</dbReference>
<dbReference type="PROSITE" id="PS50082">
    <property type="entry name" value="WD_REPEATS_2"/>
    <property type="match status" value="1"/>
</dbReference>
<dbReference type="GeneID" id="25338493"/>
<dbReference type="VEuPathDB" id="ToxoDB:EMWEY_00045070"/>
<evidence type="ECO:0000256" key="3">
    <source>
        <dbReference type="PROSITE-ProRule" id="PRU00221"/>
    </source>
</evidence>
<dbReference type="PROSITE" id="PS50294">
    <property type="entry name" value="WD_REPEATS_REGION"/>
    <property type="match status" value="1"/>
</dbReference>
<keyword evidence="1 3" id="KW-0853">WD repeat</keyword>
<dbReference type="OrthoDB" id="25131at2759"/>
<dbReference type="SMART" id="SM00320">
    <property type="entry name" value="WD40"/>
    <property type="match status" value="3"/>
</dbReference>
<dbReference type="Pfam" id="PF00400">
    <property type="entry name" value="WD40"/>
    <property type="match status" value="2"/>
</dbReference>
<dbReference type="SUPFAM" id="SSF50978">
    <property type="entry name" value="WD40 repeat-like"/>
    <property type="match status" value="1"/>
</dbReference>
<feature type="compositionally biased region" description="Low complexity" evidence="4">
    <location>
        <begin position="197"/>
        <end position="213"/>
    </location>
</feature>
<dbReference type="PANTHER" id="PTHR22889:SF0">
    <property type="entry name" value="WD REPEAT-CONTAINING PROTEIN 89"/>
    <property type="match status" value="1"/>
</dbReference>
<dbReference type="OMA" id="EDQLVCV"/>
<feature type="region of interest" description="Disordered" evidence="4">
    <location>
        <begin position="197"/>
        <end position="218"/>
    </location>
</feature>
<sequence>MSAFSGFCVPEVEGCGPIRGPRSGQLQNLPAIQCTACLDLSNKKEGSSLEASSEPPCLQHVVRSPTLSTDVCCIDANSTIYVVDAQQLRCTSTIDSAHNAPVTSSSFLHRDSHVLVTSSQDGAVKFWDLRAPHHCNKNQQEGKQTVADASVQVAPLGSREADMWALAVRGDDLAFAVSFKNNIKGFDLRAVCSQGNNTSPAAAPAAGNGQQQKKASRQKRTKRLLWDIQVHGDSVTALQFHPLYQQLLFSGGEDSLVCLSDTSAAATAAAAAAGGNTEEAADASLVYCFSQERAVKGLSLVGPDAACICLRSSMEDVGLWQLEGLQRFRSSRSDAAASASSSSPQGNTTEVYGQRRAEWLEIRSHPDIREGESCGYVVDTFYDEVVGRLFVLADGVTPAAVFRSHTSSSSGAVPPSGPLGHSGVVRGAVVTPGSENNGFGIITCGEDGRVCSWSQCGVATGSGNNSSGCSKNRQAQPY</sequence>
<dbReference type="Proteomes" id="UP000030763">
    <property type="component" value="Unassembled WGS sequence"/>
</dbReference>
<dbReference type="Gene3D" id="2.130.10.10">
    <property type="entry name" value="YVTN repeat-like/Quinoprotein amine dehydrogenase"/>
    <property type="match status" value="2"/>
</dbReference>
<accession>U6MCN5</accession>